<dbReference type="AlphaFoldDB" id="T1GGA5"/>
<keyword evidence="2" id="KW-0472">Membrane</keyword>
<feature type="region of interest" description="Disordered" evidence="1">
    <location>
        <begin position="99"/>
        <end position="132"/>
    </location>
</feature>
<dbReference type="EMBL" id="CAQQ02179294">
    <property type="status" value="NOT_ANNOTATED_CDS"/>
    <property type="molecule type" value="Genomic_DNA"/>
</dbReference>
<reference evidence="3" key="2">
    <citation type="submission" date="2015-06" db="UniProtKB">
        <authorList>
            <consortium name="EnsemblMetazoa"/>
        </authorList>
    </citation>
    <scope>IDENTIFICATION</scope>
</reference>
<protein>
    <submittedName>
        <fullName evidence="3">Uncharacterized protein</fullName>
    </submittedName>
</protein>
<dbReference type="STRING" id="36166.T1GGA5"/>
<dbReference type="EMBL" id="CAQQ02179293">
    <property type="status" value="NOT_ANNOTATED_CDS"/>
    <property type="molecule type" value="Genomic_DNA"/>
</dbReference>
<evidence type="ECO:0000313" key="3">
    <source>
        <dbReference type="EnsemblMetazoa" id="MESCA002419-PA"/>
    </source>
</evidence>
<keyword evidence="2" id="KW-1133">Transmembrane helix</keyword>
<organism evidence="3 4">
    <name type="scientific">Megaselia scalaris</name>
    <name type="common">Humpbacked fly</name>
    <name type="synonym">Phora scalaris</name>
    <dbReference type="NCBI Taxonomy" id="36166"/>
    <lineage>
        <taxon>Eukaryota</taxon>
        <taxon>Metazoa</taxon>
        <taxon>Ecdysozoa</taxon>
        <taxon>Arthropoda</taxon>
        <taxon>Hexapoda</taxon>
        <taxon>Insecta</taxon>
        <taxon>Pterygota</taxon>
        <taxon>Neoptera</taxon>
        <taxon>Endopterygota</taxon>
        <taxon>Diptera</taxon>
        <taxon>Brachycera</taxon>
        <taxon>Muscomorpha</taxon>
        <taxon>Platypezoidea</taxon>
        <taxon>Phoridae</taxon>
        <taxon>Megaseliini</taxon>
        <taxon>Megaselia</taxon>
    </lineage>
</organism>
<evidence type="ECO:0000256" key="1">
    <source>
        <dbReference type="SAM" id="MobiDB-lite"/>
    </source>
</evidence>
<dbReference type="Proteomes" id="UP000015102">
    <property type="component" value="Unassembled WGS sequence"/>
</dbReference>
<feature type="transmembrane region" description="Helical" evidence="2">
    <location>
        <begin position="27"/>
        <end position="51"/>
    </location>
</feature>
<feature type="compositionally biased region" description="Polar residues" evidence="1">
    <location>
        <begin position="99"/>
        <end position="118"/>
    </location>
</feature>
<dbReference type="EnsemblMetazoa" id="MESCA002419-RA">
    <property type="protein sequence ID" value="MESCA002419-PA"/>
    <property type="gene ID" value="MESCA002419"/>
</dbReference>
<dbReference type="HOGENOM" id="CLU_1528924_0_0_1"/>
<keyword evidence="4" id="KW-1185">Reference proteome</keyword>
<dbReference type="EMBL" id="CAQQ02179295">
    <property type="status" value="NOT_ANNOTATED_CDS"/>
    <property type="molecule type" value="Genomic_DNA"/>
</dbReference>
<keyword evidence="2" id="KW-0812">Transmembrane</keyword>
<name>T1GGA5_MEGSC</name>
<sequence>SGASVFTDPIKFQLGDNRITSASHSSVVGTISGILAGILVILLAITAILFYKKRKANEKAANNVAFENPSYLRGIEHVQIPTVTPDSNTPWRHETLQPPITSTQFNSPSSVASTISSKDSLKKKNGVGRRGVGATGTAAALDDSNSIVPMATEVNPSIYEELKLGQEGAGFKKLVS</sequence>
<proteinExistence type="predicted"/>
<reference evidence="4" key="1">
    <citation type="submission" date="2013-02" db="EMBL/GenBank/DDBJ databases">
        <authorList>
            <person name="Hughes D."/>
        </authorList>
    </citation>
    <scope>NUCLEOTIDE SEQUENCE</scope>
    <source>
        <strain>Durham</strain>
        <strain evidence="4">NC isolate 2 -- Noor lab</strain>
    </source>
</reference>
<accession>T1GGA5</accession>
<evidence type="ECO:0000256" key="2">
    <source>
        <dbReference type="SAM" id="Phobius"/>
    </source>
</evidence>
<evidence type="ECO:0000313" key="4">
    <source>
        <dbReference type="Proteomes" id="UP000015102"/>
    </source>
</evidence>